<evidence type="ECO:0000256" key="2">
    <source>
        <dbReference type="ARBA" id="ARBA00022679"/>
    </source>
</evidence>
<dbReference type="GO" id="GO:0004672">
    <property type="term" value="F:protein kinase activity"/>
    <property type="evidence" value="ECO:0007669"/>
    <property type="project" value="InterPro"/>
</dbReference>
<dbReference type="SUPFAM" id="SSF56112">
    <property type="entry name" value="Protein kinase-like (PK-like)"/>
    <property type="match status" value="1"/>
</dbReference>
<keyword evidence="2" id="KW-0808">Transferase</keyword>
<dbReference type="InterPro" id="IPR000719">
    <property type="entry name" value="Prot_kinase_dom"/>
</dbReference>
<dbReference type="InterPro" id="IPR011009">
    <property type="entry name" value="Kinase-like_dom_sf"/>
</dbReference>
<dbReference type="InterPro" id="IPR001245">
    <property type="entry name" value="Ser-Thr/Tyr_kinase_cat_dom"/>
</dbReference>
<reference evidence="7 8" key="1">
    <citation type="submission" date="2020-10" db="EMBL/GenBank/DDBJ databases">
        <title>The Coptis chinensis genome and diversification of protoberbering-type alkaloids.</title>
        <authorList>
            <person name="Wang B."/>
            <person name="Shu S."/>
            <person name="Song C."/>
            <person name="Liu Y."/>
        </authorList>
    </citation>
    <scope>NUCLEOTIDE SEQUENCE [LARGE SCALE GENOMIC DNA]</scope>
    <source>
        <strain evidence="7">HL-2020</strain>
        <tissue evidence="7">Leaf</tissue>
    </source>
</reference>
<keyword evidence="3" id="KW-0547">Nucleotide-binding</keyword>
<keyword evidence="5" id="KW-0067">ATP-binding</keyword>
<keyword evidence="1" id="KW-0597">Phosphoprotein</keyword>
<evidence type="ECO:0000256" key="4">
    <source>
        <dbReference type="ARBA" id="ARBA00022777"/>
    </source>
</evidence>
<evidence type="ECO:0000256" key="1">
    <source>
        <dbReference type="ARBA" id="ARBA00022553"/>
    </source>
</evidence>
<dbReference type="Pfam" id="PF07714">
    <property type="entry name" value="PK_Tyr_Ser-Thr"/>
    <property type="match status" value="1"/>
</dbReference>
<gene>
    <name evidence="7" type="ORF">IFM89_023625</name>
</gene>
<keyword evidence="8" id="KW-1185">Reference proteome</keyword>
<dbReference type="InterPro" id="IPR052101">
    <property type="entry name" value="Plant_StressResp_Kinase"/>
</dbReference>
<comment type="caution">
    <text evidence="7">The sequence shown here is derived from an EMBL/GenBank/DDBJ whole genome shotgun (WGS) entry which is preliminary data.</text>
</comment>
<dbReference type="Proteomes" id="UP000631114">
    <property type="component" value="Unassembled WGS sequence"/>
</dbReference>
<evidence type="ECO:0000313" key="7">
    <source>
        <dbReference type="EMBL" id="KAF9601860.1"/>
    </source>
</evidence>
<dbReference type="Gene3D" id="3.30.200.20">
    <property type="entry name" value="Phosphorylase Kinase, domain 1"/>
    <property type="match status" value="1"/>
</dbReference>
<dbReference type="PANTHER" id="PTHR47983">
    <property type="entry name" value="PTO-INTERACTING PROTEIN 1-LIKE"/>
    <property type="match status" value="1"/>
</dbReference>
<dbReference type="AlphaFoldDB" id="A0A835HM36"/>
<evidence type="ECO:0000256" key="5">
    <source>
        <dbReference type="ARBA" id="ARBA00022840"/>
    </source>
</evidence>
<dbReference type="EMBL" id="JADFTS010000006">
    <property type="protein sequence ID" value="KAF9601860.1"/>
    <property type="molecule type" value="Genomic_DNA"/>
</dbReference>
<name>A0A835HM36_9MAGN</name>
<feature type="domain" description="Protein kinase" evidence="6">
    <location>
        <begin position="40"/>
        <end position="158"/>
    </location>
</feature>
<dbReference type="PANTHER" id="PTHR47983:SF16">
    <property type="entry name" value="OS02G0565500 PROTEIN"/>
    <property type="match status" value="1"/>
</dbReference>
<accession>A0A835HM36</accession>
<dbReference type="GO" id="GO:0005524">
    <property type="term" value="F:ATP binding"/>
    <property type="evidence" value="ECO:0007669"/>
    <property type="project" value="UniProtKB-KW"/>
</dbReference>
<dbReference type="OrthoDB" id="1727301at2759"/>
<organism evidence="7 8">
    <name type="scientific">Coptis chinensis</name>
    <dbReference type="NCBI Taxonomy" id="261450"/>
    <lineage>
        <taxon>Eukaryota</taxon>
        <taxon>Viridiplantae</taxon>
        <taxon>Streptophyta</taxon>
        <taxon>Embryophyta</taxon>
        <taxon>Tracheophyta</taxon>
        <taxon>Spermatophyta</taxon>
        <taxon>Magnoliopsida</taxon>
        <taxon>Ranunculales</taxon>
        <taxon>Ranunculaceae</taxon>
        <taxon>Coptidoideae</taxon>
        <taxon>Coptis</taxon>
    </lineage>
</organism>
<keyword evidence="4" id="KW-0418">Kinase</keyword>
<evidence type="ECO:0000313" key="8">
    <source>
        <dbReference type="Proteomes" id="UP000631114"/>
    </source>
</evidence>
<protein>
    <recommendedName>
        <fullName evidence="6">Protein kinase domain-containing protein</fullName>
    </recommendedName>
</protein>
<evidence type="ECO:0000256" key="3">
    <source>
        <dbReference type="ARBA" id="ARBA00022741"/>
    </source>
</evidence>
<proteinExistence type="predicted"/>
<evidence type="ECO:0000259" key="6">
    <source>
        <dbReference type="PROSITE" id="PS50011"/>
    </source>
</evidence>
<dbReference type="PROSITE" id="PS50011">
    <property type="entry name" value="PROTEIN_KINASE_DOM"/>
    <property type="match status" value="1"/>
</dbReference>
<sequence length="158" mass="17540">MIEESLGDPQASRSSAPPKILPIEMPAISLDELKRLTSNFGTKALVGEGSYSRVFSATPILVSECGCKEARSPRTHKSRILILPRGLSTVSRLKHEHFVELLGYCLEANNRILIYQYATKGSLHDILHGREYRGLHLALFSAGTKESTFHITSHMLSH</sequence>